<dbReference type="OMA" id="FEYRRNC"/>
<gene>
    <name evidence="2" type="ORF">CAEBREN_02810</name>
</gene>
<evidence type="ECO:0000313" key="2">
    <source>
        <dbReference type="EMBL" id="EGT49679.1"/>
    </source>
</evidence>
<dbReference type="FunCoup" id="G0MCL3">
    <property type="interactions" value="8"/>
</dbReference>
<dbReference type="EMBL" id="GL379790">
    <property type="protein sequence ID" value="EGT49679.1"/>
    <property type="molecule type" value="Genomic_DNA"/>
</dbReference>
<proteinExistence type="predicted"/>
<dbReference type="InterPro" id="IPR036063">
    <property type="entry name" value="Smr_dom_sf"/>
</dbReference>
<sequence length="138" mass="16023">MEFYPDSEPARRAHIRMQIEVAAYYINRQKAKGKKRRDIERKINKAVEDWNLEWGKGPNYFDLHGMTLQGAKAFVARMILRAKTAKLYFEVGRGNHSWNGIPVIKWGLINDYRKAISVCDWNHGILVLNVSKVLNGSY</sequence>
<evidence type="ECO:0000313" key="3">
    <source>
        <dbReference type="Proteomes" id="UP000008068"/>
    </source>
</evidence>
<dbReference type="InParanoid" id="G0MCL3"/>
<dbReference type="InterPro" id="IPR002625">
    <property type="entry name" value="Smr_dom"/>
</dbReference>
<dbReference type="SMART" id="SM00463">
    <property type="entry name" value="SMR"/>
    <property type="match status" value="1"/>
</dbReference>
<protein>
    <recommendedName>
        <fullName evidence="1">Smr domain-containing protein</fullName>
    </recommendedName>
</protein>
<dbReference type="Gene3D" id="3.30.1370.110">
    <property type="match status" value="1"/>
</dbReference>
<evidence type="ECO:0000259" key="1">
    <source>
        <dbReference type="PROSITE" id="PS50828"/>
    </source>
</evidence>
<dbReference type="STRING" id="135651.G0MCL3"/>
<dbReference type="AlphaFoldDB" id="G0MCL3"/>
<accession>G0MCL3</accession>
<name>G0MCL3_CAEBE</name>
<organism evidence="3">
    <name type="scientific">Caenorhabditis brenneri</name>
    <name type="common">Nematode worm</name>
    <dbReference type="NCBI Taxonomy" id="135651"/>
    <lineage>
        <taxon>Eukaryota</taxon>
        <taxon>Metazoa</taxon>
        <taxon>Ecdysozoa</taxon>
        <taxon>Nematoda</taxon>
        <taxon>Chromadorea</taxon>
        <taxon>Rhabditida</taxon>
        <taxon>Rhabditina</taxon>
        <taxon>Rhabditomorpha</taxon>
        <taxon>Rhabditoidea</taxon>
        <taxon>Rhabditidae</taxon>
        <taxon>Peloderinae</taxon>
        <taxon>Caenorhabditis</taxon>
    </lineage>
</organism>
<keyword evidence="3" id="KW-1185">Reference proteome</keyword>
<dbReference type="HOGENOM" id="CLU_143713_1_0_1"/>
<dbReference type="SUPFAM" id="SSF160443">
    <property type="entry name" value="SMR domain-like"/>
    <property type="match status" value="1"/>
</dbReference>
<dbReference type="eggNOG" id="ENOG502RT9K">
    <property type="taxonomic scope" value="Eukaryota"/>
</dbReference>
<feature type="domain" description="Smr" evidence="1">
    <location>
        <begin position="61"/>
        <end position="131"/>
    </location>
</feature>
<dbReference type="PROSITE" id="PS50828">
    <property type="entry name" value="SMR"/>
    <property type="match status" value="1"/>
</dbReference>
<reference evidence="3" key="1">
    <citation type="submission" date="2011-07" db="EMBL/GenBank/DDBJ databases">
        <authorList>
            <consortium name="Caenorhabditis brenneri Sequencing and Analysis Consortium"/>
            <person name="Wilson R.K."/>
        </authorList>
    </citation>
    <scope>NUCLEOTIDE SEQUENCE [LARGE SCALE GENOMIC DNA]</scope>
    <source>
        <strain evidence="3">PB2801</strain>
    </source>
</reference>
<dbReference type="Proteomes" id="UP000008068">
    <property type="component" value="Unassembled WGS sequence"/>
</dbReference>
<dbReference type="OrthoDB" id="5873440at2759"/>